<dbReference type="AlphaFoldDB" id="A0ABD2YTZ9"/>
<name>A0ABD2YTZ9_9GENT</name>
<comment type="caution">
    <text evidence="2">The sequence shown here is derived from an EMBL/GenBank/DDBJ whole genome shotgun (WGS) entry which is preliminary data.</text>
</comment>
<evidence type="ECO:0000313" key="2">
    <source>
        <dbReference type="EMBL" id="KAL3509595.1"/>
    </source>
</evidence>
<gene>
    <name evidence="2" type="ORF">ACH5RR_028996</name>
</gene>
<reference evidence="2 3" key="1">
    <citation type="submission" date="2024-11" db="EMBL/GenBank/DDBJ databases">
        <title>A near-complete genome assembly of Cinchona calisaya.</title>
        <authorList>
            <person name="Lian D.C."/>
            <person name="Zhao X.W."/>
            <person name="Wei L."/>
        </authorList>
    </citation>
    <scope>NUCLEOTIDE SEQUENCE [LARGE SCALE GENOMIC DNA]</scope>
    <source>
        <tissue evidence="2">Nenye</tissue>
    </source>
</reference>
<evidence type="ECO:0000256" key="1">
    <source>
        <dbReference type="SAM" id="MobiDB-lite"/>
    </source>
</evidence>
<protein>
    <submittedName>
        <fullName evidence="2">Uncharacterized protein</fullName>
    </submittedName>
</protein>
<dbReference type="Proteomes" id="UP001630127">
    <property type="component" value="Unassembled WGS sequence"/>
</dbReference>
<feature type="region of interest" description="Disordered" evidence="1">
    <location>
        <begin position="63"/>
        <end position="82"/>
    </location>
</feature>
<feature type="compositionally biased region" description="Basic and acidic residues" evidence="1">
    <location>
        <begin position="63"/>
        <end position="79"/>
    </location>
</feature>
<organism evidence="2 3">
    <name type="scientific">Cinchona calisaya</name>
    <dbReference type="NCBI Taxonomy" id="153742"/>
    <lineage>
        <taxon>Eukaryota</taxon>
        <taxon>Viridiplantae</taxon>
        <taxon>Streptophyta</taxon>
        <taxon>Embryophyta</taxon>
        <taxon>Tracheophyta</taxon>
        <taxon>Spermatophyta</taxon>
        <taxon>Magnoliopsida</taxon>
        <taxon>eudicotyledons</taxon>
        <taxon>Gunneridae</taxon>
        <taxon>Pentapetalae</taxon>
        <taxon>asterids</taxon>
        <taxon>lamiids</taxon>
        <taxon>Gentianales</taxon>
        <taxon>Rubiaceae</taxon>
        <taxon>Cinchonoideae</taxon>
        <taxon>Cinchoneae</taxon>
        <taxon>Cinchona</taxon>
    </lineage>
</organism>
<proteinExistence type="predicted"/>
<keyword evidence="3" id="KW-1185">Reference proteome</keyword>
<dbReference type="EMBL" id="JBJUIK010000012">
    <property type="protein sequence ID" value="KAL3509595.1"/>
    <property type="molecule type" value="Genomic_DNA"/>
</dbReference>
<evidence type="ECO:0000313" key="3">
    <source>
        <dbReference type="Proteomes" id="UP001630127"/>
    </source>
</evidence>
<sequence length="105" mass="12718">MGKFIMKDALSLNVAYMEFYNRNWWDFACWSNVVSLLSGVERLTIQNMWIWFEFMQMEKSMHDNDKEHKRKPELERDGESVDSQLEFHGQLREIGMIFSGLMYFF</sequence>
<accession>A0ABD2YTZ9</accession>